<dbReference type="GO" id="GO:0008170">
    <property type="term" value="F:N-methyltransferase activity"/>
    <property type="evidence" value="ECO:0007669"/>
    <property type="project" value="InterPro"/>
</dbReference>
<dbReference type="EMBL" id="JADHEC010000006">
    <property type="protein sequence ID" value="MBF2707766.1"/>
    <property type="molecule type" value="Genomic_DNA"/>
</dbReference>
<evidence type="ECO:0000256" key="2">
    <source>
        <dbReference type="ARBA" id="ARBA00022679"/>
    </source>
</evidence>
<dbReference type="GO" id="GO:0032259">
    <property type="term" value="P:methylation"/>
    <property type="evidence" value="ECO:0007669"/>
    <property type="project" value="UniProtKB-KW"/>
</dbReference>
<keyword evidence="2" id="KW-0808">Transferase</keyword>
<dbReference type="Gene3D" id="3.40.50.150">
    <property type="entry name" value="Vaccinia Virus protein VP39"/>
    <property type="match status" value="1"/>
</dbReference>
<dbReference type="InterPro" id="IPR001091">
    <property type="entry name" value="RM_Methyltransferase"/>
</dbReference>
<protein>
    <submittedName>
        <fullName evidence="4">Site-specific DNA-methyltransferase</fullName>
    </submittedName>
</protein>
<dbReference type="InterPro" id="IPR029063">
    <property type="entry name" value="SAM-dependent_MTases_sf"/>
</dbReference>
<keyword evidence="5" id="KW-1185">Reference proteome</keyword>
<keyword evidence="1" id="KW-0489">Methyltransferase</keyword>
<dbReference type="GO" id="GO:0003677">
    <property type="term" value="F:DNA binding"/>
    <property type="evidence" value="ECO:0007669"/>
    <property type="project" value="InterPro"/>
</dbReference>
<gene>
    <name evidence="4" type="ORF">IR213_04055</name>
</gene>
<evidence type="ECO:0000313" key="5">
    <source>
        <dbReference type="Proteomes" id="UP000646211"/>
    </source>
</evidence>
<proteinExistence type="predicted"/>
<dbReference type="PRINTS" id="PR00508">
    <property type="entry name" value="S21N4MTFRASE"/>
</dbReference>
<accession>A0A930U6M6</accession>
<evidence type="ECO:0000313" key="4">
    <source>
        <dbReference type="EMBL" id="MBF2707766.1"/>
    </source>
</evidence>
<name>A0A930U6M6_9FLAO</name>
<comment type="caution">
    <text evidence="4">The sequence shown here is derived from an EMBL/GenBank/DDBJ whole genome shotgun (WGS) entry which is preliminary data.</text>
</comment>
<dbReference type="Proteomes" id="UP000646211">
    <property type="component" value="Unassembled WGS sequence"/>
</dbReference>
<evidence type="ECO:0000256" key="1">
    <source>
        <dbReference type="ARBA" id="ARBA00022603"/>
    </source>
</evidence>
<sequence>MLQQNMKDKQKRIHPNEKPIQLYEWLLKNYAKEGNKIIDTHFGSGSIALAVNKVNNLDKMDLHLTAIELDEHYYNKSIKRINQKLSQGTMSFEGCW</sequence>
<reference evidence="4" key="1">
    <citation type="submission" date="2020-11" db="EMBL/GenBank/DDBJ databases">
        <title>Genome of Flavobacterium soyangense.</title>
        <authorList>
            <person name="Liu Q."/>
            <person name="Xin Y.-H."/>
        </authorList>
    </citation>
    <scope>NUCLEOTIDE SEQUENCE</scope>
    <source>
        <strain evidence="4">CGMCC 1.13493</strain>
    </source>
</reference>
<dbReference type="AlphaFoldDB" id="A0A930U6M6"/>
<dbReference type="Pfam" id="PF01555">
    <property type="entry name" value="N6_N4_Mtase"/>
    <property type="match status" value="1"/>
</dbReference>
<organism evidence="4 5">
    <name type="scientific">Flavobacterium soyangense</name>
    <dbReference type="NCBI Taxonomy" id="2023265"/>
    <lineage>
        <taxon>Bacteria</taxon>
        <taxon>Pseudomonadati</taxon>
        <taxon>Bacteroidota</taxon>
        <taxon>Flavobacteriia</taxon>
        <taxon>Flavobacteriales</taxon>
        <taxon>Flavobacteriaceae</taxon>
        <taxon>Flavobacterium</taxon>
    </lineage>
</organism>
<evidence type="ECO:0000259" key="3">
    <source>
        <dbReference type="Pfam" id="PF01555"/>
    </source>
</evidence>
<dbReference type="SUPFAM" id="SSF53335">
    <property type="entry name" value="S-adenosyl-L-methionine-dependent methyltransferases"/>
    <property type="match status" value="1"/>
</dbReference>
<dbReference type="InterPro" id="IPR002941">
    <property type="entry name" value="DNA_methylase_N4/N6"/>
</dbReference>
<feature type="domain" description="DNA methylase N-4/N-6" evidence="3">
    <location>
        <begin position="4"/>
        <end position="75"/>
    </location>
</feature>